<dbReference type="InterPro" id="IPR001849">
    <property type="entry name" value="PH_domain"/>
</dbReference>
<comment type="function">
    <text evidence="17">Phosphoinositide-binding protein which associates with both cell and endoplasmic reticulum (ER) membranes. Can bind to the ER membrane protein VAPA and recruit VAPA to plasma membrane sites, thus linking these intracellular compartments. The ORP3-VAPA complex stimulates RRAS signaling which in turn attenuates integrin beta-1 (ITGB1) activation at the cell surface. With VAPA, may regulate ER morphology. Has a role in regulation of the actin cytoskeleton, cell polarity and cell adhesion. Binds to phosphoinositides with preference for PI(3,4)P2 and PI(3,4,5)P3. Also binds 25-hydroxycholesterol and cholesterol.</text>
</comment>
<name>A0A673L8J5_9TELE</name>
<keyword evidence="8" id="KW-1003">Cell membrane</keyword>
<dbReference type="PROSITE" id="PS01013">
    <property type="entry name" value="OSBP"/>
    <property type="match status" value="1"/>
</dbReference>
<dbReference type="Gene3D" id="2.30.29.30">
    <property type="entry name" value="Pleckstrin-homology domain (PH domain)/Phosphotyrosine-binding domain (PTB)"/>
    <property type="match status" value="1"/>
</dbReference>
<dbReference type="PANTHER" id="PTHR10972:SF150">
    <property type="entry name" value="OXYSTEROL-BINDING PROTEIN"/>
    <property type="match status" value="1"/>
</dbReference>
<evidence type="ECO:0000256" key="7">
    <source>
        <dbReference type="ARBA" id="ARBA00022448"/>
    </source>
</evidence>
<dbReference type="GO" id="GO:0032433">
    <property type="term" value="C:filopodium tip"/>
    <property type="evidence" value="ECO:0007669"/>
    <property type="project" value="UniProtKB-SubCell"/>
</dbReference>
<evidence type="ECO:0000256" key="5">
    <source>
        <dbReference type="ARBA" id="ARBA00004617"/>
    </source>
</evidence>
<evidence type="ECO:0000256" key="21">
    <source>
        <dbReference type="SAM" id="MobiDB-lite"/>
    </source>
</evidence>
<dbReference type="GO" id="GO:0005829">
    <property type="term" value="C:cytosol"/>
    <property type="evidence" value="ECO:0007669"/>
    <property type="project" value="UniProtKB-SubCell"/>
</dbReference>
<dbReference type="SUPFAM" id="SSF50729">
    <property type="entry name" value="PH domain-like"/>
    <property type="match status" value="1"/>
</dbReference>
<proteinExistence type="inferred from homology"/>
<evidence type="ECO:0000256" key="14">
    <source>
        <dbReference type="ARBA" id="ARBA00023136"/>
    </source>
</evidence>
<evidence type="ECO:0000256" key="19">
    <source>
        <dbReference type="RuleBase" id="RU003844"/>
    </source>
</evidence>
<feature type="compositionally biased region" description="Polar residues" evidence="21">
    <location>
        <begin position="264"/>
        <end position="275"/>
    </location>
</feature>
<evidence type="ECO:0000256" key="20">
    <source>
        <dbReference type="RuleBase" id="RU003845"/>
    </source>
</evidence>
<feature type="region of interest" description="Disordered" evidence="21">
    <location>
        <begin position="241"/>
        <end position="276"/>
    </location>
</feature>
<dbReference type="CDD" id="cd13287">
    <property type="entry name" value="PH_ORP3_ORP6_ORP7"/>
    <property type="match status" value="1"/>
</dbReference>
<dbReference type="PANTHER" id="PTHR10972">
    <property type="entry name" value="OXYSTEROL-BINDING PROTEIN-RELATED"/>
    <property type="match status" value="1"/>
</dbReference>
<evidence type="ECO:0000256" key="17">
    <source>
        <dbReference type="ARBA" id="ARBA00055107"/>
    </source>
</evidence>
<dbReference type="SMART" id="SM00233">
    <property type="entry name" value="PH"/>
    <property type="match status" value="1"/>
</dbReference>
<evidence type="ECO:0000256" key="12">
    <source>
        <dbReference type="ARBA" id="ARBA00023055"/>
    </source>
</evidence>
<evidence type="ECO:0000256" key="4">
    <source>
        <dbReference type="ARBA" id="ARBA00004514"/>
    </source>
</evidence>
<dbReference type="InterPro" id="IPR000648">
    <property type="entry name" value="Oxysterol-bd"/>
</dbReference>
<dbReference type="InterPro" id="IPR041680">
    <property type="entry name" value="PH_8"/>
</dbReference>
<dbReference type="FunFam" id="2.30.29.30:FF:000011">
    <property type="entry name" value="Oxysterol-binding protein"/>
    <property type="match status" value="1"/>
</dbReference>
<dbReference type="GO" id="GO:0005789">
    <property type="term" value="C:endoplasmic reticulum membrane"/>
    <property type="evidence" value="ECO:0007669"/>
    <property type="project" value="UniProtKB-SubCell"/>
</dbReference>
<dbReference type="Pfam" id="PF01237">
    <property type="entry name" value="Oxysterol_BP"/>
    <property type="match status" value="1"/>
</dbReference>
<keyword evidence="10" id="KW-0597">Phosphoprotein</keyword>
<evidence type="ECO:0000256" key="2">
    <source>
        <dbReference type="ARBA" id="ARBA00004406"/>
    </source>
</evidence>
<keyword evidence="14" id="KW-0472">Membrane</keyword>
<evidence type="ECO:0000259" key="22">
    <source>
        <dbReference type="PROSITE" id="PS50003"/>
    </source>
</evidence>
<evidence type="ECO:0000256" key="9">
    <source>
        <dbReference type="ARBA" id="ARBA00022490"/>
    </source>
</evidence>
<feature type="compositionally biased region" description="Basic residues" evidence="21">
    <location>
        <begin position="245"/>
        <end position="257"/>
    </location>
</feature>
<keyword evidence="16" id="KW-0966">Cell projection</keyword>
<evidence type="ECO:0000256" key="6">
    <source>
        <dbReference type="ARBA" id="ARBA00008842"/>
    </source>
</evidence>
<evidence type="ECO:0000256" key="15">
    <source>
        <dbReference type="ARBA" id="ARBA00023242"/>
    </source>
</evidence>
<evidence type="ECO:0000256" key="3">
    <source>
        <dbReference type="ARBA" id="ARBA00004495"/>
    </source>
</evidence>
<keyword evidence="7 20" id="KW-0813">Transport</keyword>
<dbReference type="Ensembl" id="ENSSRHT00000076710.1">
    <property type="protein sequence ID" value="ENSSRHP00000074677.1"/>
    <property type="gene ID" value="ENSSRHG00000036376.1"/>
</dbReference>
<feature type="region of interest" description="Disordered" evidence="21">
    <location>
        <begin position="1"/>
        <end position="41"/>
    </location>
</feature>
<feature type="compositionally biased region" description="Low complexity" evidence="21">
    <location>
        <begin position="9"/>
        <end position="25"/>
    </location>
</feature>
<dbReference type="Pfam" id="PF15409">
    <property type="entry name" value="PH_8"/>
    <property type="match status" value="1"/>
</dbReference>
<keyword evidence="13" id="KW-0446">Lipid-binding</keyword>
<keyword evidence="15" id="KW-0539">Nucleus</keyword>
<dbReference type="AlphaFoldDB" id="A0A673L8J5"/>
<dbReference type="Proteomes" id="UP000472270">
    <property type="component" value="Unassembled WGS sequence"/>
</dbReference>
<evidence type="ECO:0000256" key="1">
    <source>
        <dbReference type="ARBA" id="ARBA00004202"/>
    </source>
</evidence>
<keyword evidence="9" id="KW-0963">Cytoplasm</keyword>
<evidence type="ECO:0000256" key="16">
    <source>
        <dbReference type="ARBA" id="ARBA00023273"/>
    </source>
</evidence>
<feature type="domain" description="PH" evidence="22">
    <location>
        <begin position="58"/>
        <end position="153"/>
    </location>
</feature>
<comment type="similarity">
    <text evidence="6 19">Belongs to the OSBP family.</text>
</comment>
<dbReference type="InterPro" id="IPR037239">
    <property type="entry name" value="OSBP_sf"/>
</dbReference>
<reference evidence="23" key="1">
    <citation type="submission" date="2025-08" db="UniProtKB">
        <authorList>
            <consortium name="Ensembl"/>
        </authorList>
    </citation>
    <scope>IDENTIFICATION</scope>
</reference>
<dbReference type="GO" id="GO:0005886">
    <property type="term" value="C:plasma membrane"/>
    <property type="evidence" value="ECO:0007669"/>
    <property type="project" value="UniProtKB-SubCell"/>
</dbReference>
<keyword evidence="12 20" id="KW-0445">Lipid transport</keyword>
<dbReference type="Gene3D" id="2.40.160.120">
    <property type="match status" value="1"/>
</dbReference>
<reference evidence="23" key="2">
    <citation type="submission" date="2025-09" db="UniProtKB">
        <authorList>
            <consortium name="Ensembl"/>
        </authorList>
    </citation>
    <scope>IDENTIFICATION</scope>
</reference>
<accession>A0A673L8J5</accession>
<sequence length="786" mass="90041">MSTEDQIAPLSPKTSPSTPTLTPFTQRKESNSSSEDNRQDSWELVEDLRGLTGNIQKPEKREGLLLKKRKWPMKGWHKRYFLLERGILTYAKTGTDVSKGRLRGRIDVGLSVMAMKKKSMCIDLDTEDSIYHLKAKTRDLFEQWVTQLHHHRMFRQNEIAMEPPERQLQSDPTSNRRVFTLLIQSSITSNSWRQNSQDMEKCCKDLSECESGLLELNLLLKNMEVLHRTFSAPAINLLQTEGSKKEKRGHKKWRSKNYSKENKSTQQQNPDTSSFRLHVSHPNLMYSEPVSADSCLDSPDSPTEASRMQEEFCRLAGTGQYECSHDVLDGSRPLLQQVSSESRGSIPESLSEFFDAKEYLLSGSSSENEVSDDDSYISDVSDSTSVEYCRNENGIAKEILSNGNDCAVTRRDRLPSSRMNESVNLWSILRSNIGKDLSKVAMPVQLNEPLNTLQRLCEEVEYCHLLDTAANTHDPHMRMVYIAAFAVSAYACSFTRAGGKPFNPILGETYECLRPDKGFRFIAEQVSHHPPVSTCHCESKNYTFWQDVRWKNKFWGKSMEIVPMGVTHLELPGFGDRYEWSKVTSCIHNILSGQRWIEHYGEMSIKHSTTMGDVSHCKVTFLKSRSGGLNANEVEGMVTDSDGRVIHSLFGKWSEALYLGKPPSVTCIWRANPMPEDHEQYYGFTQFATELNELEEGLKPLLPLTDTRFRPDQRLLEEGDIAGAEEQKERIEVLQRERRRVLQENTMTHSPRFFKRADDDSWVSNGTYWDLRKDPGFSKLEFPVLW</sequence>
<dbReference type="SUPFAM" id="SSF144000">
    <property type="entry name" value="Oxysterol-binding protein-like"/>
    <property type="match status" value="1"/>
</dbReference>
<dbReference type="GO" id="GO:0015485">
    <property type="term" value="F:cholesterol binding"/>
    <property type="evidence" value="ECO:0007669"/>
    <property type="project" value="TreeGrafter"/>
</dbReference>
<evidence type="ECO:0000256" key="18">
    <source>
        <dbReference type="ARBA" id="ARBA00064163"/>
    </source>
</evidence>
<dbReference type="Gene3D" id="3.30.70.3490">
    <property type="match status" value="1"/>
</dbReference>
<gene>
    <name evidence="23" type="primary">LOC107748670</name>
</gene>
<evidence type="ECO:0000313" key="24">
    <source>
        <dbReference type="Proteomes" id="UP000472270"/>
    </source>
</evidence>
<dbReference type="GO" id="GO:0097038">
    <property type="term" value="C:perinuclear endoplasmic reticulum"/>
    <property type="evidence" value="ECO:0007669"/>
    <property type="project" value="TreeGrafter"/>
</dbReference>
<feature type="compositionally biased region" description="Basic and acidic residues" evidence="21">
    <location>
        <begin position="26"/>
        <end position="41"/>
    </location>
</feature>
<dbReference type="GO" id="GO:0120015">
    <property type="term" value="F:sterol transfer activity"/>
    <property type="evidence" value="ECO:0007669"/>
    <property type="project" value="UniProtKB-ARBA"/>
</dbReference>
<keyword evidence="24" id="KW-1185">Reference proteome</keyword>
<dbReference type="GO" id="GO:0006699">
    <property type="term" value="P:bile acid biosynthetic process"/>
    <property type="evidence" value="ECO:0007669"/>
    <property type="project" value="UniProtKB-ARBA"/>
</dbReference>
<comment type="subcellular location">
    <subcellularLocation>
        <location evidence="1">Cell membrane</location>
        <topology evidence="1">Peripheral membrane protein</topology>
    </subcellularLocation>
    <subcellularLocation>
        <location evidence="3">Cell projection</location>
        <location evidence="3">Filopodium tip</location>
    </subcellularLocation>
    <subcellularLocation>
        <location evidence="4">Cytoplasm</location>
        <location evidence="4">Cytosol</location>
    </subcellularLocation>
    <subcellularLocation>
        <location evidence="2">Endoplasmic reticulum membrane</location>
        <topology evidence="2">Peripheral membrane protein</topology>
    </subcellularLocation>
    <subcellularLocation>
        <location evidence="5">Nucleus membrane</location>
        <topology evidence="5">Peripheral membrane protein</topology>
    </subcellularLocation>
</comment>
<dbReference type="FunFam" id="3.30.70.3490:FF:000004">
    <property type="entry name" value="Oxysterol-binding protein"/>
    <property type="match status" value="1"/>
</dbReference>
<dbReference type="PROSITE" id="PS50003">
    <property type="entry name" value="PH_DOMAIN"/>
    <property type="match status" value="1"/>
</dbReference>
<evidence type="ECO:0000256" key="11">
    <source>
        <dbReference type="ARBA" id="ARBA00022824"/>
    </source>
</evidence>
<dbReference type="GO" id="GO:0031965">
    <property type="term" value="C:nuclear membrane"/>
    <property type="evidence" value="ECO:0007669"/>
    <property type="project" value="UniProtKB-SubCell"/>
</dbReference>
<dbReference type="InterPro" id="IPR011993">
    <property type="entry name" value="PH-like_dom_sf"/>
</dbReference>
<protein>
    <recommendedName>
        <fullName evidence="20">Oxysterol-binding protein</fullName>
    </recommendedName>
</protein>
<keyword evidence="11" id="KW-0256">Endoplasmic reticulum</keyword>
<evidence type="ECO:0000256" key="13">
    <source>
        <dbReference type="ARBA" id="ARBA00023121"/>
    </source>
</evidence>
<evidence type="ECO:0000256" key="10">
    <source>
        <dbReference type="ARBA" id="ARBA00022553"/>
    </source>
</evidence>
<dbReference type="InterPro" id="IPR018494">
    <property type="entry name" value="Oxysterol-bd_CS"/>
</dbReference>
<comment type="subunit">
    <text evidence="18">Homodimer. Interacts with RRAS. Interacts (phosphorylated form) with VAPA. Interacts with OSBPL6.</text>
</comment>
<evidence type="ECO:0000313" key="23">
    <source>
        <dbReference type="Ensembl" id="ENSSRHP00000074677.1"/>
    </source>
</evidence>
<dbReference type="FunFam" id="2.40.160.120:FF:000001">
    <property type="entry name" value="Oxysterol-binding protein"/>
    <property type="match status" value="1"/>
</dbReference>
<organism evidence="23 24">
    <name type="scientific">Sinocyclocheilus rhinocerous</name>
    <dbReference type="NCBI Taxonomy" id="307959"/>
    <lineage>
        <taxon>Eukaryota</taxon>
        <taxon>Metazoa</taxon>
        <taxon>Chordata</taxon>
        <taxon>Craniata</taxon>
        <taxon>Vertebrata</taxon>
        <taxon>Euteleostomi</taxon>
        <taxon>Actinopterygii</taxon>
        <taxon>Neopterygii</taxon>
        <taxon>Teleostei</taxon>
        <taxon>Ostariophysi</taxon>
        <taxon>Cypriniformes</taxon>
        <taxon>Cyprinidae</taxon>
        <taxon>Cyprininae</taxon>
        <taxon>Sinocyclocheilus</taxon>
    </lineage>
</organism>
<evidence type="ECO:0000256" key="8">
    <source>
        <dbReference type="ARBA" id="ARBA00022475"/>
    </source>
</evidence>